<evidence type="ECO:0000256" key="6">
    <source>
        <dbReference type="NCBIfam" id="TIGR01068"/>
    </source>
</evidence>
<dbReference type="NCBIfam" id="TIGR01068">
    <property type="entry name" value="thioredoxin"/>
    <property type="match status" value="1"/>
</dbReference>
<dbReference type="KEGG" id="scor:J3U87_20385"/>
<dbReference type="PIRSF" id="PIRSF000077">
    <property type="entry name" value="Thioredoxin"/>
    <property type="match status" value="1"/>
</dbReference>
<feature type="site" description="Contributes to redox potential value" evidence="8">
    <location>
        <position position="33"/>
    </location>
</feature>
<dbReference type="Gene3D" id="3.40.30.10">
    <property type="entry name" value="Glutaredoxin"/>
    <property type="match status" value="1"/>
</dbReference>
<dbReference type="FunFam" id="3.40.30.10:FF:000001">
    <property type="entry name" value="Thioredoxin"/>
    <property type="match status" value="1"/>
</dbReference>
<dbReference type="InterPro" id="IPR036249">
    <property type="entry name" value="Thioredoxin-like_sf"/>
</dbReference>
<evidence type="ECO:0000256" key="1">
    <source>
        <dbReference type="ARBA" id="ARBA00008987"/>
    </source>
</evidence>
<dbReference type="InterPro" id="IPR013766">
    <property type="entry name" value="Thioredoxin_domain"/>
</dbReference>
<dbReference type="InterPro" id="IPR005746">
    <property type="entry name" value="Thioredoxin"/>
</dbReference>
<feature type="domain" description="Thioredoxin" evidence="10">
    <location>
        <begin position="1"/>
        <end position="107"/>
    </location>
</feature>
<protein>
    <recommendedName>
        <fullName evidence="6 7">Thioredoxin</fullName>
    </recommendedName>
</protein>
<keyword evidence="3" id="KW-0249">Electron transport</keyword>
<reference evidence="11" key="1">
    <citation type="submission" date="2021-03" db="EMBL/GenBank/DDBJ databases">
        <title>Acanthopleuribacteraceae sp. M133.</title>
        <authorList>
            <person name="Wang G."/>
        </authorList>
    </citation>
    <scope>NUCLEOTIDE SEQUENCE</scope>
    <source>
        <strain evidence="11">M133</strain>
    </source>
</reference>
<evidence type="ECO:0000256" key="5">
    <source>
        <dbReference type="ARBA" id="ARBA00023284"/>
    </source>
</evidence>
<dbReference type="PRINTS" id="PR00421">
    <property type="entry name" value="THIOREDOXIN"/>
</dbReference>
<comment type="similarity">
    <text evidence="1 7">Belongs to the thioredoxin family.</text>
</comment>
<proteinExistence type="inferred from homology"/>
<dbReference type="GO" id="GO:0045454">
    <property type="term" value="P:cell redox homeostasis"/>
    <property type="evidence" value="ECO:0007669"/>
    <property type="project" value="TreeGrafter"/>
</dbReference>
<gene>
    <name evidence="11" type="primary">trxA</name>
    <name evidence="11" type="ORF">J3U87_20385</name>
</gene>
<dbReference type="Proteomes" id="UP000663929">
    <property type="component" value="Chromosome"/>
</dbReference>
<dbReference type="CDD" id="cd02947">
    <property type="entry name" value="TRX_family"/>
    <property type="match status" value="1"/>
</dbReference>
<evidence type="ECO:0000313" key="11">
    <source>
        <dbReference type="EMBL" id="QTD47951.1"/>
    </source>
</evidence>
<organism evidence="11 12">
    <name type="scientific">Sulfidibacter corallicola</name>
    <dbReference type="NCBI Taxonomy" id="2818388"/>
    <lineage>
        <taxon>Bacteria</taxon>
        <taxon>Pseudomonadati</taxon>
        <taxon>Acidobacteriota</taxon>
        <taxon>Holophagae</taxon>
        <taxon>Acanthopleuribacterales</taxon>
        <taxon>Acanthopleuribacteraceae</taxon>
        <taxon>Sulfidibacter</taxon>
    </lineage>
</organism>
<keyword evidence="5 9" id="KW-0676">Redox-active center</keyword>
<dbReference type="GO" id="GO:0005829">
    <property type="term" value="C:cytosol"/>
    <property type="evidence" value="ECO:0007669"/>
    <property type="project" value="TreeGrafter"/>
</dbReference>
<dbReference type="AlphaFoldDB" id="A0A8A4TGN5"/>
<evidence type="ECO:0000256" key="9">
    <source>
        <dbReference type="PIRSR" id="PIRSR000077-4"/>
    </source>
</evidence>
<dbReference type="Pfam" id="PF00085">
    <property type="entry name" value="Thioredoxin"/>
    <property type="match status" value="1"/>
</dbReference>
<evidence type="ECO:0000256" key="3">
    <source>
        <dbReference type="ARBA" id="ARBA00022982"/>
    </source>
</evidence>
<feature type="disulfide bond" description="Redox-active" evidence="9">
    <location>
        <begin position="32"/>
        <end position="35"/>
    </location>
</feature>
<keyword evidence="4 9" id="KW-1015">Disulfide bond</keyword>
<evidence type="ECO:0000256" key="8">
    <source>
        <dbReference type="PIRSR" id="PIRSR000077-1"/>
    </source>
</evidence>
<dbReference type="PROSITE" id="PS00194">
    <property type="entry name" value="THIOREDOXIN_1"/>
    <property type="match status" value="1"/>
</dbReference>
<sequence>MSNLTAVTAGSFDAEVVNSDTLTLVDFWASWCGPCRMLAPTLERVQEERGDLVKIVKVNIEENPDVATRFKVTNIPLMLLFKDGQVVDQLLGNQPKAKIDKMIESHA</sequence>
<feature type="active site" description="Nucleophile" evidence="8">
    <location>
        <position position="35"/>
    </location>
</feature>
<name>A0A8A4TGN5_SULCO</name>
<dbReference type="EMBL" id="CP071793">
    <property type="protein sequence ID" value="QTD47951.1"/>
    <property type="molecule type" value="Genomic_DNA"/>
</dbReference>
<evidence type="ECO:0000313" key="12">
    <source>
        <dbReference type="Proteomes" id="UP000663929"/>
    </source>
</evidence>
<dbReference type="GO" id="GO:0015035">
    <property type="term" value="F:protein-disulfide reductase activity"/>
    <property type="evidence" value="ECO:0007669"/>
    <property type="project" value="UniProtKB-UniRule"/>
</dbReference>
<keyword evidence="2" id="KW-0813">Transport</keyword>
<feature type="site" description="Contributes to redox potential value" evidence="8">
    <location>
        <position position="34"/>
    </location>
</feature>
<dbReference type="PROSITE" id="PS51352">
    <property type="entry name" value="THIOREDOXIN_2"/>
    <property type="match status" value="1"/>
</dbReference>
<dbReference type="SUPFAM" id="SSF52833">
    <property type="entry name" value="Thioredoxin-like"/>
    <property type="match status" value="1"/>
</dbReference>
<feature type="active site" description="Nucleophile" evidence="8">
    <location>
        <position position="32"/>
    </location>
</feature>
<keyword evidence="12" id="KW-1185">Reference proteome</keyword>
<dbReference type="RefSeq" id="WP_237377615.1">
    <property type="nucleotide sequence ID" value="NZ_CP071793.1"/>
</dbReference>
<evidence type="ECO:0000256" key="4">
    <source>
        <dbReference type="ARBA" id="ARBA00023157"/>
    </source>
</evidence>
<feature type="site" description="Deprotonates C-terminal active site Cys" evidence="8">
    <location>
        <position position="26"/>
    </location>
</feature>
<dbReference type="PANTHER" id="PTHR45663:SF11">
    <property type="entry name" value="GEO12009P1"/>
    <property type="match status" value="1"/>
</dbReference>
<dbReference type="PANTHER" id="PTHR45663">
    <property type="entry name" value="GEO12009P1"/>
    <property type="match status" value="1"/>
</dbReference>
<dbReference type="InterPro" id="IPR017937">
    <property type="entry name" value="Thioredoxin_CS"/>
</dbReference>
<evidence type="ECO:0000259" key="10">
    <source>
        <dbReference type="PROSITE" id="PS51352"/>
    </source>
</evidence>
<accession>A0A8A4TGN5</accession>
<evidence type="ECO:0000256" key="7">
    <source>
        <dbReference type="PIRNR" id="PIRNR000077"/>
    </source>
</evidence>
<evidence type="ECO:0000256" key="2">
    <source>
        <dbReference type="ARBA" id="ARBA00022448"/>
    </source>
</evidence>